<evidence type="ECO:0000313" key="2">
    <source>
        <dbReference type="EMBL" id="MBT0963173.1"/>
    </source>
</evidence>
<evidence type="ECO:0000256" key="1">
    <source>
        <dbReference type="SAM" id="Phobius"/>
    </source>
</evidence>
<dbReference type="PANTHER" id="PTHR31876:SF26">
    <property type="entry name" value="PROTEIN LIKE COV 2"/>
    <property type="match status" value="1"/>
</dbReference>
<dbReference type="Proteomes" id="UP000694660">
    <property type="component" value="Unassembled WGS sequence"/>
</dbReference>
<reference evidence="3" key="1">
    <citation type="journal article" date="2022" name="ISME J.">
        <title>Genetic and phylogenetic analysis of dissimilatory iodate-reducing bacteria identifies potential niches across the world's oceans.</title>
        <authorList>
            <person name="Reyes-Umana V."/>
            <person name="Henning Z."/>
            <person name="Lee K."/>
            <person name="Barnum T.P."/>
            <person name="Coates J.D."/>
        </authorList>
    </citation>
    <scope>NUCLEOTIDE SEQUENCE [LARGE SCALE GENOMIC DNA]</scope>
    <source>
        <strain evidence="3">IR12</strain>
    </source>
</reference>
<proteinExistence type="predicted"/>
<dbReference type="Pfam" id="PF04367">
    <property type="entry name" value="DUF502"/>
    <property type="match status" value="1"/>
</dbReference>
<dbReference type="PANTHER" id="PTHR31876">
    <property type="entry name" value="COV-LIKE PROTEIN 1"/>
    <property type="match status" value="1"/>
</dbReference>
<feature type="transmembrane region" description="Helical" evidence="1">
    <location>
        <begin position="7"/>
        <end position="29"/>
    </location>
</feature>
<gene>
    <name evidence="2" type="ORF">I8J34_18480</name>
</gene>
<sequence>MKTLGKIFASGLLAVVPIVATLYLLVWIFSSAETLFDQTLNLLLPEAWRASAAGRLLQLPGVGVIAGLLMIFAVGLLMRAWVFRALFERVEGTMLSVPMVKSIYSAIRDFFAMVTQDESAESLKVVVVTLPGSTMRLVGFVTRNDFANLPEGIGGEGEVAVYFPMSYQIGGYTLFVPTDQITPVDMSREAAMRFVLTAGINSGDTPRPPA</sequence>
<keyword evidence="3" id="KW-1185">Reference proteome</keyword>
<evidence type="ECO:0000313" key="3">
    <source>
        <dbReference type="Proteomes" id="UP000694660"/>
    </source>
</evidence>
<comment type="caution">
    <text evidence="2">The sequence shown here is derived from an EMBL/GenBank/DDBJ whole genome shotgun (WGS) entry which is preliminary data.</text>
</comment>
<dbReference type="RefSeq" id="WP_214363109.1">
    <property type="nucleotide sequence ID" value="NZ_JAEKFT010000025.1"/>
</dbReference>
<feature type="transmembrane region" description="Helical" evidence="1">
    <location>
        <begin position="61"/>
        <end position="82"/>
    </location>
</feature>
<dbReference type="AlphaFoldDB" id="A0A944H994"/>
<dbReference type="EMBL" id="JAEKFT010000025">
    <property type="protein sequence ID" value="MBT0963173.1"/>
    <property type="molecule type" value="Genomic_DNA"/>
</dbReference>
<dbReference type="InterPro" id="IPR007462">
    <property type="entry name" value="COV1-like"/>
</dbReference>
<name>A0A944H994_DENI1</name>
<accession>A0A944H994</accession>
<keyword evidence="1" id="KW-0472">Membrane</keyword>
<keyword evidence="1" id="KW-1133">Transmembrane helix</keyword>
<organism evidence="2 3">
    <name type="scientific">Denitromonas iodatirespirans</name>
    <dbReference type="NCBI Taxonomy" id="2795389"/>
    <lineage>
        <taxon>Bacteria</taxon>
        <taxon>Pseudomonadati</taxon>
        <taxon>Pseudomonadota</taxon>
        <taxon>Betaproteobacteria</taxon>
        <taxon>Rhodocyclales</taxon>
        <taxon>Zoogloeaceae</taxon>
        <taxon>Denitromonas</taxon>
    </lineage>
</organism>
<keyword evidence="1" id="KW-0812">Transmembrane</keyword>
<protein>
    <submittedName>
        <fullName evidence="2">DUF502 domain-containing protein</fullName>
    </submittedName>
</protein>